<accession>A0ABZ3C821</accession>
<keyword evidence="1" id="KW-1133">Transmembrane helix</keyword>
<proteinExistence type="predicted"/>
<evidence type="ECO:0000313" key="2">
    <source>
        <dbReference type="EMBL" id="WZW98932.1"/>
    </source>
</evidence>
<name>A0ABZ3C821_9ACTN</name>
<dbReference type="Proteomes" id="UP001434337">
    <property type="component" value="Chromosome"/>
</dbReference>
<dbReference type="RefSeq" id="WP_342372799.1">
    <property type="nucleotide sequence ID" value="NZ_CP115965.1"/>
</dbReference>
<keyword evidence="3" id="KW-1185">Reference proteome</keyword>
<evidence type="ECO:0000313" key="3">
    <source>
        <dbReference type="Proteomes" id="UP001434337"/>
    </source>
</evidence>
<feature type="transmembrane region" description="Helical" evidence="1">
    <location>
        <begin position="69"/>
        <end position="98"/>
    </location>
</feature>
<dbReference type="Pfam" id="PF05437">
    <property type="entry name" value="AzlD"/>
    <property type="match status" value="1"/>
</dbReference>
<dbReference type="InterPro" id="IPR008407">
    <property type="entry name" value="Brnchd-chn_aa_trnsp_AzlD"/>
</dbReference>
<gene>
    <name evidence="2" type="ORF">PCC79_01590</name>
</gene>
<dbReference type="EMBL" id="CP115965">
    <property type="protein sequence ID" value="WZW98932.1"/>
    <property type="molecule type" value="Genomic_DNA"/>
</dbReference>
<feature type="transmembrane region" description="Helical" evidence="1">
    <location>
        <begin position="38"/>
        <end position="57"/>
    </location>
</feature>
<keyword evidence="1" id="KW-0812">Transmembrane</keyword>
<reference evidence="2 3" key="1">
    <citation type="journal article" date="2023" name="Environ Microbiome">
        <title>A coral-associated actinobacterium mitigates coral bleaching under heat stress.</title>
        <authorList>
            <person name="Li J."/>
            <person name="Zou Y."/>
            <person name="Li Q."/>
            <person name="Zhang J."/>
            <person name="Bourne D.G."/>
            <person name="Lyu Y."/>
            <person name="Liu C."/>
            <person name="Zhang S."/>
        </authorList>
    </citation>
    <scope>NUCLEOTIDE SEQUENCE [LARGE SCALE GENOMIC DNA]</scope>
    <source>
        <strain evidence="2 3">SCSIO 13291</strain>
    </source>
</reference>
<keyword evidence="1" id="KW-0472">Membrane</keyword>
<protein>
    <submittedName>
        <fullName evidence="2">AzlD domain-containing protein</fullName>
    </submittedName>
</protein>
<evidence type="ECO:0000256" key="1">
    <source>
        <dbReference type="SAM" id="Phobius"/>
    </source>
</evidence>
<organism evidence="2 3">
    <name type="scientific">Propioniciclava soli</name>
    <dbReference type="NCBI Taxonomy" id="2775081"/>
    <lineage>
        <taxon>Bacteria</taxon>
        <taxon>Bacillati</taxon>
        <taxon>Actinomycetota</taxon>
        <taxon>Actinomycetes</taxon>
        <taxon>Propionibacteriales</taxon>
        <taxon>Propionibacteriaceae</taxon>
        <taxon>Propioniciclava</taxon>
    </lineage>
</organism>
<sequence length="103" mass="10725">MTDLWGWLLAACALAWLTKLSGYLLPETWLDRPWVHTVSTGMTAGLLASLVVTNTVVSGQSLVVDARVAALAAGAVALWLRAPYLVVVLVGALAAALARLAGL</sequence>